<comment type="similarity">
    <text evidence="1 7 9">Belongs to the peptidase S14 family.</text>
</comment>
<comment type="catalytic activity">
    <reaction evidence="6 7 8">
        <text>Hydrolysis of proteins to small peptides in the presence of ATP and magnesium. alpha-casein is the usual test substrate. In the absence of ATP, only oligopeptides shorter than five residues are hydrolyzed (such as succinyl-Leu-Tyr-|-NHMec, and Leu-Tyr-Leu-|-Tyr-Trp, in which cleavage of the -Tyr-|-Leu- and -Tyr-|-Trp bonds also occurs).</text>
        <dbReference type="EC" id="3.4.21.92"/>
    </reaction>
</comment>
<comment type="subcellular location">
    <subcellularLocation>
        <location evidence="7">Cytoplasm</location>
    </subcellularLocation>
</comment>
<proteinExistence type="inferred from homology"/>
<dbReference type="Pfam" id="PF00574">
    <property type="entry name" value="CLP_protease"/>
    <property type="match status" value="1"/>
</dbReference>
<organism evidence="10 11">
    <name type="scientific">Pseudonocardia lutea</name>
    <dbReference type="NCBI Taxonomy" id="2172015"/>
    <lineage>
        <taxon>Bacteria</taxon>
        <taxon>Bacillati</taxon>
        <taxon>Actinomycetota</taxon>
        <taxon>Actinomycetes</taxon>
        <taxon>Pseudonocardiales</taxon>
        <taxon>Pseudonocardiaceae</taxon>
        <taxon>Pseudonocardia</taxon>
    </lineage>
</organism>
<comment type="subunit">
    <text evidence="7">Fourteen ClpP subunits assemble into 2 heptameric rings which stack back to back to give a disk-like structure with a central cavity, resembling the structure of eukaryotic proteasomes.</text>
</comment>
<evidence type="ECO:0000256" key="3">
    <source>
        <dbReference type="ARBA" id="ARBA00022670"/>
    </source>
</evidence>
<dbReference type="RefSeq" id="WP_379565811.1">
    <property type="nucleotide sequence ID" value="NZ_JBHSQK010000019.1"/>
</dbReference>
<dbReference type="InterPro" id="IPR023562">
    <property type="entry name" value="ClpP/TepA"/>
</dbReference>
<accession>A0ABW1I4R5</accession>
<keyword evidence="4 7" id="KW-0378">Hydrolase</keyword>
<dbReference type="InterPro" id="IPR029045">
    <property type="entry name" value="ClpP/crotonase-like_dom_sf"/>
</dbReference>
<dbReference type="Proteomes" id="UP001596119">
    <property type="component" value="Unassembled WGS sequence"/>
</dbReference>
<keyword evidence="5 7" id="KW-0720">Serine protease</keyword>
<evidence type="ECO:0000256" key="6">
    <source>
        <dbReference type="ARBA" id="ARBA00034021"/>
    </source>
</evidence>
<sequence length="191" mass="20695">MSAPASAPGLADSVFERLLTHRIVVLGQEVDADIANRIAGQMLLLAAEDPEADISLYINSPGGSVQDGLAILDTMRFIPCDVATYGIGLAASMGQVLLSAGTRGKRYVLPHATVLMHQPLGGVGGAETDIRIRAELLRRNKQEMARLIAEHTGQTVERITADFDRDRWFTAEEAREYGFVDHVVARAREVA</sequence>
<evidence type="ECO:0000256" key="7">
    <source>
        <dbReference type="HAMAP-Rule" id="MF_00444"/>
    </source>
</evidence>
<dbReference type="InterPro" id="IPR033135">
    <property type="entry name" value="ClpP_His_AS"/>
</dbReference>
<evidence type="ECO:0000313" key="11">
    <source>
        <dbReference type="Proteomes" id="UP001596119"/>
    </source>
</evidence>
<feature type="active site" description="Nucleophile" evidence="7">
    <location>
        <position position="92"/>
    </location>
</feature>
<dbReference type="EC" id="3.4.21.92" evidence="7"/>
<keyword evidence="2 7" id="KW-0963">Cytoplasm</keyword>
<evidence type="ECO:0000256" key="8">
    <source>
        <dbReference type="PROSITE-ProRule" id="PRU10086"/>
    </source>
</evidence>
<comment type="function">
    <text evidence="7">Cleaves peptides in various proteins in a process that requires ATP hydrolysis. Has a chymotrypsin-like activity. Plays a major role in the degradation of misfolded proteins.</text>
</comment>
<dbReference type="GO" id="GO:0008233">
    <property type="term" value="F:peptidase activity"/>
    <property type="evidence" value="ECO:0007669"/>
    <property type="project" value="UniProtKB-KW"/>
</dbReference>
<gene>
    <name evidence="7" type="primary">clpP</name>
    <name evidence="10" type="ORF">ACFQH9_10320</name>
</gene>
<keyword evidence="3 7" id="KW-0645">Protease</keyword>
<evidence type="ECO:0000256" key="1">
    <source>
        <dbReference type="ARBA" id="ARBA00007039"/>
    </source>
</evidence>
<dbReference type="NCBIfam" id="NF009205">
    <property type="entry name" value="PRK12553.1"/>
    <property type="match status" value="1"/>
</dbReference>
<evidence type="ECO:0000256" key="9">
    <source>
        <dbReference type="RuleBase" id="RU003567"/>
    </source>
</evidence>
<reference evidence="11" key="1">
    <citation type="journal article" date="2019" name="Int. J. Syst. Evol. Microbiol.">
        <title>The Global Catalogue of Microorganisms (GCM) 10K type strain sequencing project: providing services to taxonomists for standard genome sequencing and annotation.</title>
        <authorList>
            <consortium name="The Broad Institute Genomics Platform"/>
            <consortium name="The Broad Institute Genome Sequencing Center for Infectious Disease"/>
            <person name="Wu L."/>
            <person name="Ma J."/>
        </authorList>
    </citation>
    <scope>NUCLEOTIDE SEQUENCE [LARGE SCALE GENOMIC DNA]</scope>
    <source>
        <strain evidence="11">CGMCC 4.7397</strain>
    </source>
</reference>
<protein>
    <recommendedName>
        <fullName evidence="7 9">ATP-dependent Clp protease proteolytic subunit</fullName>
        <ecNumber evidence="7">3.4.21.92</ecNumber>
    </recommendedName>
    <alternativeName>
        <fullName evidence="7">Endopeptidase Clp</fullName>
    </alternativeName>
</protein>
<dbReference type="PRINTS" id="PR00127">
    <property type="entry name" value="CLPPROTEASEP"/>
</dbReference>
<evidence type="ECO:0000256" key="2">
    <source>
        <dbReference type="ARBA" id="ARBA00022490"/>
    </source>
</evidence>
<keyword evidence="11" id="KW-1185">Reference proteome</keyword>
<evidence type="ECO:0000256" key="5">
    <source>
        <dbReference type="ARBA" id="ARBA00022825"/>
    </source>
</evidence>
<name>A0ABW1I4R5_9PSEU</name>
<evidence type="ECO:0000313" key="10">
    <source>
        <dbReference type="EMBL" id="MFC5948667.1"/>
    </source>
</evidence>
<dbReference type="EMBL" id="JBHSQK010000019">
    <property type="protein sequence ID" value="MFC5948667.1"/>
    <property type="molecule type" value="Genomic_DNA"/>
</dbReference>
<dbReference type="PANTHER" id="PTHR10381:SF70">
    <property type="entry name" value="ATP-DEPENDENT CLP PROTEASE PROTEOLYTIC SUBUNIT"/>
    <property type="match status" value="1"/>
</dbReference>
<dbReference type="HAMAP" id="MF_00444">
    <property type="entry name" value="ClpP"/>
    <property type="match status" value="1"/>
</dbReference>
<dbReference type="CDD" id="cd07017">
    <property type="entry name" value="S14_ClpP_2"/>
    <property type="match status" value="1"/>
</dbReference>
<dbReference type="NCBIfam" id="NF001368">
    <property type="entry name" value="PRK00277.1"/>
    <property type="match status" value="1"/>
</dbReference>
<dbReference type="InterPro" id="IPR001907">
    <property type="entry name" value="ClpP"/>
</dbReference>
<dbReference type="SUPFAM" id="SSF52096">
    <property type="entry name" value="ClpP/crotonase"/>
    <property type="match status" value="1"/>
</dbReference>
<feature type="active site" evidence="7 8">
    <location>
        <position position="117"/>
    </location>
</feature>
<evidence type="ECO:0000256" key="4">
    <source>
        <dbReference type="ARBA" id="ARBA00022801"/>
    </source>
</evidence>
<dbReference type="GO" id="GO:0006508">
    <property type="term" value="P:proteolysis"/>
    <property type="evidence" value="ECO:0007669"/>
    <property type="project" value="UniProtKB-KW"/>
</dbReference>
<dbReference type="Gene3D" id="3.90.226.10">
    <property type="entry name" value="2-enoyl-CoA Hydratase, Chain A, domain 1"/>
    <property type="match status" value="1"/>
</dbReference>
<dbReference type="PROSITE" id="PS00382">
    <property type="entry name" value="CLP_PROTEASE_HIS"/>
    <property type="match status" value="1"/>
</dbReference>
<dbReference type="PANTHER" id="PTHR10381">
    <property type="entry name" value="ATP-DEPENDENT CLP PROTEASE PROTEOLYTIC SUBUNIT"/>
    <property type="match status" value="1"/>
</dbReference>
<comment type="caution">
    <text evidence="10">The sequence shown here is derived from an EMBL/GenBank/DDBJ whole genome shotgun (WGS) entry which is preliminary data.</text>
</comment>